<dbReference type="Gene3D" id="3.30.700.10">
    <property type="entry name" value="Glycoprotein, Type 4 Pilin"/>
    <property type="match status" value="1"/>
</dbReference>
<sequence length="120" mass="13716">MSKGMSLIELMICLAVVAILAVVSGSVFSDNILKSRRQSAQNELLQHTLLQGQYRLSHGRYGNAEELGLESSEHYLFTVEVDRGRTFTFSAIARNDQIKDTQCRKFTINQSMQRFPRKCW</sequence>
<dbReference type="GO" id="GO:0043683">
    <property type="term" value="P:type IV pilus assembly"/>
    <property type="evidence" value="ECO:0007669"/>
    <property type="project" value="InterPro"/>
</dbReference>
<dbReference type="InterPro" id="IPR012902">
    <property type="entry name" value="N_methyl_site"/>
</dbReference>
<dbReference type="SUPFAM" id="SSF54523">
    <property type="entry name" value="Pili subunits"/>
    <property type="match status" value="1"/>
</dbReference>
<dbReference type="STRING" id="1127673.GLIP_1781"/>
<proteinExistence type="predicted"/>
<organism evidence="1 2">
    <name type="scientific">Aliiglaciecola lipolytica E3</name>
    <dbReference type="NCBI Taxonomy" id="1127673"/>
    <lineage>
        <taxon>Bacteria</taxon>
        <taxon>Pseudomonadati</taxon>
        <taxon>Pseudomonadota</taxon>
        <taxon>Gammaproteobacteria</taxon>
        <taxon>Alteromonadales</taxon>
        <taxon>Alteromonadaceae</taxon>
        <taxon>Aliiglaciecola</taxon>
    </lineage>
</organism>
<evidence type="ECO:0000313" key="2">
    <source>
        <dbReference type="Proteomes" id="UP000006334"/>
    </source>
</evidence>
<dbReference type="OrthoDB" id="5296638at2"/>
<keyword evidence="2" id="KW-1185">Reference proteome</keyword>
<evidence type="ECO:0000313" key="1">
    <source>
        <dbReference type="EMBL" id="GAC14410.1"/>
    </source>
</evidence>
<dbReference type="AlphaFoldDB" id="K6YSY8"/>
<dbReference type="EMBL" id="BAEN01000036">
    <property type="protein sequence ID" value="GAC14410.1"/>
    <property type="molecule type" value="Genomic_DNA"/>
</dbReference>
<dbReference type="Pfam" id="PF07963">
    <property type="entry name" value="N_methyl"/>
    <property type="match status" value="1"/>
</dbReference>
<name>K6YSY8_9ALTE</name>
<protein>
    <submittedName>
        <fullName evidence="1">Type IV pilus assembly protein PilE</fullName>
    </submittedName>
</protein>
<dbReference type="eggNOG" id="COG4968">
    <property type="taxonomic scope" value="Bacteria"/>
</dbReference>
<reference evidence="1 2" key="1">
    <citation type="journal article" date="2017" name="Antonie Van Leeuwenhoek">
        <title>Rhizobium rhizosphaerae sp. nov., a novel species isolated from rice rhizosphere.</title>
        <authorList>
            <person name="Zhao J.J."/>
            <person name="Zhang J."/>
            <person name="Zhang R.J."/>
            <person name="Zhang C.W."/>
            <person name="Yin H.Q."/>
            <person name="Zhang X.X."/>
        </authorList>
    </citation>
    <scope>NUCLEOTIDE SEQUENCE [LARGE SCALE GENOMIC DNA]</scope>
    <source>
        <strain evidence="1 2">E3</strain>
    </source>
</reference>
<dbReference type="InterPro" id="IPR031982">
    <property type="entry name" value="PilE-like"/>
</dbReference>
<dbReference type="Pfam" id="PF16732">
    <property type="entry name" value="ComP_DUS"/>
    <property type="match status" value="1"/>
</dbReference>
<dbReference type="Proteomes" id="UP000006334">
    <property type="component" value="Unassembled WGS sequence"/>
</dbReference>
<dbReference type="RefSeq" id="WP_008844226.1">
    <property type="nucleotide sequence ID" value="NZ_BAEN01000036.1"/>
</dbReference>
<comment type="caution">
    <text evidence="1">The sequence shown here is derived from an EMBL/GenBank/DDBJ whole genome shotgun (WGS) entry which is preliminary data.</text>
</comment>
<accession>K6YSY8</accession>
<gene>
    <name evidence="1" type="primary">pilE</name>
    <name evidence="1" type="ORF">GLIP_1781</name>
</gene>
<dbReference type="InterPro" id="IPR045584">
    <property type="entry name" value="Pilin-like"/>
</dbReference>
<dbReference type="NCBIfam" id="TIGR02532">
    <property type="entry name" value="IV_pilin_GFxxxE"/>
    <property type="match status" value="1"/>
</dbReference>